<dbReference type="FunFam" id="2.10.90.10:FF:000004">
    <property type="entry name" value="Transforming growth factor beta"/>
    <property type="match status" value="1"/>
</dbReference>
<evidence type="ECO:0000256" key="7">
    <source>
        <dbReference type="ARBA" id="ARBA00023030"/>
    </source>
</evidence>
<dbReference type="EMBL" id="JADWDJ010000015">
    <property type="protein sequence ID" value="KAG5269557.1"/>
    <property type="molecule type" value="Genomic_DNA"/>
</dbReference>
<protein>
    <recommendedName>
        <fullName evidence="13">Transforming growth factor beta</fullName>
    </recommendedName>
</protein>
<evidence type="ECO:0000256" key="6">
    <source>
        <dbReference type="ARBA" id="ARBA00022729"/>
    </source>
</evidence>
<dbReference type="GO" id="GO:0042127">
    <property type="term" value="P:regulation of cell population proliferation"/>
    <property type="evidence" value="ECO:0007669"/>
    <property type="project" value="TreeGrafter"/>
</dbReference>
<evidence type="ECO:0000313" key="18">
    <source>
        <dbReference type="Proteomes" id="UP000823561"/>
    </source>
</evidence>
<evidence type="ECO:0000256" key="2">
    <source>
        <dbReference type="ARBA" id="ARBA00006656"/>
    </source>
</evidence>
<keyword evidence="7 13" id="KW-0339">Growth factor</keyword>
<dbReference type="Pfam" id="PF00019">
    <property type="entry name" value="TGF_beta"/>
    <property type="match status" value="1"/>
</dbReference>
<dbReference type="Gene3D" id="2.60.120.970">
    <property type="match status" value="1"/>
</dbReference>
<evidence type="ECO:0000256" key="13">
    <source>
        <dbReference type="PIRNR" id="PIRNR001787"/>
    </source>
</evidence>
<dbReference type="PANTHER" id="PTHR11848:SF125">
    <property type="entry name" value="TRANSFORMING GROWTH FACTOR BETA-1 PROPROTEIN"/>
    <property type="match status" value="1"/>
</dbReference>
<dbReference type="Gene3D" id="2.10.90.10">
    <property type="entry name" value="Cystine-knot cytokines"/>
    <property type="match status" value="1"/>
</dbReference>
<dbReference type="InterPro" id="IPR015615">
    <property type="entry name" value="TGF-beta-rel"/>
</dbReference>
<dbReference type="InterPro" id="IPR001111">
    <property type="entry name" value="TGF-b_propeptide"/>
</dbReference>
<keyword evidence="5" id="KW-0165">Cleavage on pair of basic residues</keyword>
<dbReference type="GO" id="GO:0005125">
    <property type="term" value="F:cytokine activity"/>
    <property type="evidence" value="ECO:0007669"/>
    <property type="project" value="TreeGrafter"/>
</dbReference>
<dbReference type="AlphaFoldDB" id="A0AAV6G814"/>
<dbReference type="GO" id="GO:0005615">
    <property type="term" value="C:extracellular space"/>
    <property type="evidence" value="ECO:0007669"/>
    <property type="project" value="UniProtKB-UniRule"/>
</dbReference>
<evidence type="ECO:0000256" key="14">
    <source>
        <dbReference type="PIRSR" id="PIRSR001787-1"/>
    </source>
</evidence>
<evidence type="ECO:0000259" key="16">
    <source>
        <dbReference type="PROSITE" id="PS51362"/>
    </source>
</evidence>
<feature type="disulfide bond" evidence="14">
    <location>
        <begin position="319"/>
        <end position="382"/>
    </location>
</feature>
<dbReference type="Pfam" id="PF00688">
    <property type="entry name" value="TGFb_propeptide"/>
    <property type="match status" value="1"/>
</dbReference>
<reference evidence="17" key="1">
    <citation type="submission" date="2020-10" db="EMBL/GenBank/DDBJ databases">
        <title>Chromosome-scale genome assembly of the Allis shad, Alosa alosa.</title>
        <authorList>
            <person name="Margot Z."/>
            <person name="Christophe K."/>
            <person name="Cabau C."/>
            <person name="Louis A."/>
            <person name="Berthelot C."/>
            <person name="Parey E."/>
            <person name="Roest Crollius H."/>
            <person name="Montfort J."/>
            <person name="Robinson-Rechavi M."/>
            <person name="Bucao C."/>
            <person name="Bouchez O."/>
            <person name="Gislard M."/>
            <person name="Lluch J."/>
            <person name="Milhes M."/>
            <person name="Lampietro C."/>
            <person name="Lopez Roques C."/>
            <person name="Donnadieu C."/>
            <person name="Braasch I."/>
            <person name="Desvignes T."/>
            <person name="Postlethwait J."/>
            <person name="Bobe J."/>
            <person name="Guiguen Y."/>
        </authorList>
    </citation>
    <scope>NUCLEOTIDE SEQUENCE</scope>
    <source>
        <strain evidence="17">M-15738</strain>
        <tissue evidence="17">Blood</tissue>
    </source>
</reference>
<evidence type="ECO:0000256" key="15">
    <source>
        <dbReference type="RuleBase" id="RU000354"/>
    </source>
</evidence>
<feature type="disulfide bond" evidence="14">
    <location>
        <begin position="315"/>
        <end position="380"/>
    </location>
</feature>
<evidence type="ECO:0000256" key="11">
    <source>
        <dbReference type="ARBA" id="ARBA00057824"/>
    </source>
</evidence>
<keyword evidence="9" id="KW-0325">Glycoprotein</keyword>
<dbReference type="SMART" id="SM00204">
    <property type="entry name" value="TGFB"/>
    <property type="match status" value="1"/>
</dbReference>
<feature type="disulfide bond" evidence="14">
    <location>
        <begin position="286"/>
        <end position="349"/>
    </location>
</feature>
<dbReference type="Proteomes" id="UP000823561">
    <property type="component" value="Chromosome 15"/>
</dbReference>
<evidence type="ECO:0000313" key="17">
    <source>
        <dbReference type="EMBL" id="KAG5269557.1"/>
    </source>
</evidence>
<comment type="function">
    <text evidence="11">Required to maintain the Transforming growth factor beta-1 (TGF-beta-1) chain in a latent state during storage in extracellular matrix. Associates non-covalently with TGF-beta-1 and regulates its activation via interaction with 'milieu molecules', such as LTBP1, LRRC32/GARP and LRRC33/NRROS, that control activation of TGF-beta-1. Interaction with integrins (ITGAV:ITGB6 or ITGAV:ITGB8) results in distortion of the Latency-associated peptide chain and subsequent release of the active TGF-beta-1.</text>
</comment>
<evidence type="ECO:0000256" key="8">
    <source>
        <dbReference type="ARBA" id="ARBA00023157"/>
    </source>
</evidence>
<feature type="chain" id="PRO_5043116279" description="Transforming growth factor beta" evidence="13">
    <location>
        <begin position="21"/>
        <end position="383"/>
    </location>
</feature>
<keyword evidence="3 13" id="KW-0964">Secreted</keyword>
<dbReference type="InterPro" id="IPR016319">
    <property type="entry name" value="TGF-beta"/>
</dbReference>
<evidence type="ECO:0000256" key="3">
    <source>
        <dbReference type="ARBA" id="ARBA00022525"/>
    </source>
</evidence>
<comment type="caution">
    <text evidence="17">The sequence shown here is derived from an EMBL/GenBank/DDBJ whole genome shotgun (WGS) entry which is preliminary data.</text>
</comment>
<comment type="subunit">
    <text evidence="12">Latency-associated peptide: Homodimer; disulfide-linked. Latency-associated peptide: Interacts with Transforming growth factor beta-1 (TGF-beta-1) chain; interaction is non-covalent and maintains (TGF-beta-1) in a latent state; each Latency-associated peptide (LAP) monomer interacts with TGF-beta-1 in the other monomer. Transforming growth factor beta-1: Homodimer; disulfide-linked. Transforming growth factor beta-1: Interacts with TGF-beta receptors (tgfbr1 and tgfbr2), leading to signal transduction. Interacts with EFEMP2.</text>
</comment>
<comment type="subcellular location">
    <subcellularLocation>
        <location evidence="1">Secreted</location>
        <location evidence="1">Extracellular space</location>
        <location evidence="1">Extracellular matrix</location>
    </subcellularLocation>
</comment>
<gene>
    <name evidence="17" type="ORF">AALO_G00203360</name>
</gene>
<dbReference type="InterPro" id="IPR017948">
    <property type="entry name" value="TGFb_CS"/>
</dbReference>
<proteinExistence type="inferred from homology"/>
<feature type="disulfide bond" description="Interchain" evidence="14">
    <location>
        <position position="348"/>
    </location>
</feature>
<evidence type="ECO:0000256" key="4">
    <source>
        <dbReference type="ARBA" id="ARBA00022530"/>
    </source>
</evidence>
<keyword evidence="18" id="KW-1185">Reference proteome</keyword>
<evidence type="ECO:0000256" key="5">
    <source>
        <dbReference type="ARBA" id="ARBA00022685"/>
    </source>
</evidence>
<feature type="signal peptide" evidence="13">
    <location>
        <begin position="1"/>
        <end position="20"/>
    </location>
</feature>
<comment type="similarity">
    <text evidence="2 13 15">Belongs to the TGF-beta family.</text>
</comment>
<evidence type="ECO:0000256" key="9">
    <source>
        <dbReference type="ARBA" id="ARBA00023180"/>
    </source>
</evidence>
<dbReference type="InterPro" id="IPR001839">
    <property type="entry name" value="TGF-b_C"/>
</dbReference>
<dbReference type="PANTHER" id="PTHR11848">
    <property type="entry name" value="TGF-BETA FAMILY"/>
    <property type="match status" value="1"/>
</dbReference>
<dbReference type="GO" id="GO:0051781">
    <property type="term" value="P:positive regulation of cell division"/>
    <property type="evidence" value="ECO:0007669"/>
    <property type="project" value="UniProtKB-UniRule"/>
</dbReference>
<dbReference type="GO" id="GO:0008083">
    <property type="term" value="F:growth factor activity"/>
    <property type="evidence" value="ECO:0007669"/>
    <property type="project" value="UniProtKB-UniRule"/>
</dbReference>
<organism evidence="17 18">
    <name type="scientific">Alosa alosa</name>
    <name type="common">allis shad</name>
    <dbReference type="NCBI Taxonomy" id="278164"/>
    <lineage>
        <taxon>Eukaryota</taxon>
        <taxon>Metazoa</taxon>
        <taxon>Chordata</taxon>
        <taxon>Craniata</taxon>
        <taxon>Vertebrata</taxon>
        <taxon>Euteleostomi</taxon>
        <taxon>Actinopterygii</taxon>
        <taxon>Neopterygii</taxon>
        <taxon>Teleostei</taxon>
        <taxon>Clupei</taxon>
        <taxon>Clupeiformes</taxon>
        <taxon>Clupeoidei</taxon>
        <taxon>Clupeidae</taxon>
        <taxon>Alosa</taxon>
    </lineage>
</organism>
<keyword evidence="6 13" id="KW-0732">Signal</keyword>
<dbReference type="PIRSF" id="PIRSF001787">
    <property type="entry name" value="TGF-beta"/>
    <property type="match status" value="1"/>
</dbReference>
<name>A0AAV6G814_9TELE</name>
<keyword evidence="4" id="KW-0272">Extracellular matrix</keyword>
<sequence>MEALWLALAVALCLAGTASALSTCKTLDLEVVKRKRIEAIRGQILSKLRMDKEPKAEQEAETESEAIPLSLISIYNSTIDQNAERHAMAPPLTPQLEDEDYFAKELHKFTITDKNLSNTEMKMLFNMSAMRASIVSSALLTSAELRLFIKQTSMAQGDQRLELYRGLGPDQRYLGSRFINKTMNRNWLTFDVSDTVREWLQGSEDQQAIYLKLHCGCGEKAEPKMDFKITGLDDQRGDQGALAKESKINWPNILTMSLPPDGTSPTKRRKRATSTEEFCSDTSDSCCVRKLYIDFRNDLGWKWIHKPKGYFANYCVGSCTYIWSTEDKHSQILALYKHHNPGASAQPCCVPHVLEPLPIIYYVGRQHKVEQLSNMSVRSCKCS</sequence>
<dbReference type="PROSITE" id="PS00250">
    <property type="entry name" value="TGF_BETA_1"/>
    <property type="match status" value="1"/>
</dbReference>
<keyword evidence="10 13" id="KW-0497">Mitogen</keyword>
<dbReference type="PROSITE" id="PS51362">
    <property type="entry name" value="TGF_BETA_2"/>
    <property type="match status" value="1"/>
</dbReference>
<dbReference type="SUPFAM" id="SSF57501">
    <property type="entry name" value="Cystine-knot cytokines"/>
    <property type="match status" value="1"/>
</dbReference>
<dbReference type="GO" id="GO:0007179">
    <property type="term" value="P:transforming growth factor beta receptor signaling pathway"/>
    <property type="evidence" value="ECO:0007669"/>
    <property type="project" value="TreeGrafter"/>
</dbReference>
<evidence type="ECO:0000256" key="12">
    <source>
        <dbReference type="ARBA" id="ARBA00065283"/>
    </source>
</evidence>
<dbReference type="CDD" id="cd19384">
    <property type="entry name" value="TGF_beta_TGFB1"/>
    <property type="match status" value="1"/>
</dbReference>
<evidence type="ECO:0000256" key="1">
    <source>
        <dbReference type="ARBA" id="ARBA00004498"/>
    </source>
</evidence>
<dbReference type="PRINTS" id="PR01423">
    <property type="entry name" value="TGFBETA"/>
</dbReference>
<feature type="domain" description="TGF-beta family profile" evidence="16">
    <location>
        <begin position="268"/>
        <end position="383"/>
    </location>
</feature>
<dbReference type="InterPro" id="IPR029034">
    <property type="entry name" value="Cystine-knot_cytokine"/>
</dbReference>
<keyword evidence="8 14" id="KW-1015">Disulfide bond</keyword>
<comment type="subunit">
    <text evidence="13">Homodimer; disulfide-linked.</text>
</comment>
<accession>A0AAV6G814</accession>
<evidence type="ECO:0000256" key="10">
    <source>
        <dbReference type="ARBA" id="ARBA00023246"/>
    </source>
</evidence>